<organism evidence="1 2">
    <name type="scientific">Bradyrhizobium ottawaense</name>
    <dbReference type="NCBI Taxonomy" id="931866"/>
    <lineage>
        <taxon>Bacteria</taxon>
        <taxon>Pseudomonadati</taxon>
        <taxon>Pseudomonadota</taxon>
        <taxon>Alphaproteobacteria</taxon>
        <taxon>Hyphomicrobiales</taxon>
        <taxon>Nitrobacteraceae</taxon>
        <taxon>Bradyrhizobium</taxon>
    </lineage>
</organism>
<sequence>MTAVITERLYSYYRQRPLAGATRKKFEELVVTLEMRLAGKSRPRVRGNYLSALKKKAFKEPKS</sequence>
<protein>
    <recommendedName>
        <fullName evidence="3">Integrase</fullName>
    </recommendedName>
</protein>
<reference evidence="1 2" key="2">
    <citation type="journal article" date="2017" name="Syst. Appl. Microbiol.">
        <title>Soybeans inoculated with root zone soils of Canadian native legumes harbour diverse and novel Bradyrhizobium spp. that possess agricultural potential.</title>
        <authorList>
            <person name="Bromfield E.S.P."/>
            <person name="Cloutier S."/>
            <person name="Tambong J.T."/>
            <person name="Tran Thi T.V."/>
        </authorList>
    </citation>
    <scope>NUCLEOTIDE SEQUENCE [LARGE SCALE GENOMIC DNA]</scope>
    <source>
        <strain evidence="1 2">OO99</strain>
    </source>
</reference>
<dbReference type="EMBL" id="CP029425">
    <property type="protein sequence ID" value="AWL91530.1"/>
    <property type="molecule type" value="Genomic_DNA"/>
</dbReference>
<proteinExistence type="predicted"/>
<dbReference type="OrthoDB" id="8242904at2"/>
<reference evidence="1 2" key="1">
    <citation type="journal article" date="2014" name="Int. J. Syst. Evol. Microbiol.">
        <title>Bradyrhizobium ottawaense sp. nov., a symbiotic nitrogen fixing bacterium from root nodules of soybeans in Canada.</title>
        <authorList>
            <person name="Yu X."/>
            <person name="Cloutier S."/>
            <person name="Tambong J.T."/>
            <person name="Bromfield E.S."/>
        </authorList>
    </citation>
    <scope>NUCLEOTIDE SEQUENCE [LARGE SCALE GENOMIC DNA]</scope>
    <source>
        <strain evidence="1 2">OO99</strain>
    </source>
</reference>
<accession>A0A2U8P1G7</accession>
<evidence type="ECO:0000313" key="2">
    <source>
        <dbReference type="Proteomes" id="UP000215703"/>
    </source>
</evidence>
<dbReference type="Proteomes" id="UP000215703">
    <property type="component" value="Chromosome"/>
</dbReference>
<evidence type="ECO:0008006" key="3">
    <source>
        <dbReference type="Google" id="ProtNLM"/>
    </source>
</evidence>
<gene>
    <name evidence="1" type="ORF">CIT37_04105</name>
</gene>
<dbReference type="AlphaFoldDB" id="A0A2U8P1G7"/>
<name>A0A2U8P1G7_9BRAD</name>
<evidence type="ECO:0000313" key="1">
    <source>
        <dbReference type="EMBL" id="AWL91530.1"/>
    </source>
</evidence>